<keyword evidence="2" id="KW-1185">Reference proteome</keyword>
<comment type="caution">
    <text evidence="1">The sequence shown here is derived from an EMBL/GenBank/DDBJ whole genome shotgun (WGS) entry which is preliminary data.</text>
</comment>
<dbReference type="Proteomes" id="UP000076154">
    <property type="component" value="Unassembled WGS sequence"/>
</dbReference>
<dbReference type="OrthoDB" id="6105938at2759"/>
<reference evidence="1" key="1">
    <citation type="submission" date="2018-04" db="EMBL/GenBank/DDBJ databases">
        <title>Whole genome sequencing of Hypsizygus marmoreus.</title>
        <authorList>
            <person name="Choi I.-G."/>
            <person name="Min B."/>
            <person name="Kim J.-G."/>
            <person name="Kim S."/>
            <person name="Oh Y.-L."/>
            <person name="Kong W.-S."/>
            <person name="Park H."/>
            <person name="Jeong J."/>
            <person name="Song E.-S."/>
        </authorList>
    </citation>
    <scope>NUCLEOTIDE SEQUENCE [LARGE SCALE GENOMIC DNA]</scope>
    <source>
        <strain evidence="1">51987-8</strain>
    </source>
</reference>
<evidence type="ECO:0000313" key="2">
    <source>
        <dbReference type="Proteomes" id="UP000076154"/>
    </source>
</evidence>
<evidence type="ECO:0000313" key="1">
    <source>
        <dbReference type="EMBL" id="RDB31065.1"/>
    </source>
</evidence>
<dbReference type="InParanoid" id="A0A369KEF8"/>
<gene>
    <name evidence="1" type="ORF">Hypma_000018</name>
</gene>
<organism evidence="1 2">
    <name type="scientific">Hypsizygus marmoreus</name>
    <name type="common">White beech mushroom</name>
    <name type="synonym">Agaricus marmoreus</name>
    <dbReference type="NCBI Taxonomy" id="39966"/>
    <lineage>
        <taxon>Eukaryota</taxon>
        <taxon>Fungi</taxon>
        <taxon>Dikarya</taxon>
        <taxon>Basidiomycota</taxon>
        <taxon>Agaricomycotina</taxon>
        <taxon>Agaricomycetes</taxon>
        <taxon>Agaricomycetidae</taxon>
        <taxon>Agaricales</taxon>
        <taxon>Tricholomatineae</taxon>
        <taxon>Lyophyllaceae</taxon>
        <taxon>Hypsizygus</taxon>
    </lineage>
</organism>
<sequence length="115" mass="12777">MFSGSDLNSPQRTRRLAYVYVKDDQTTSLYLGAALLRAILMNHLAHSEASRNAKIIESQSKSKIEPTLPIYSTGTRLSDRMDRAELIESKFGHHARWSPTSDLANTPVDVACATI</sequence>
<proteinExistence type="predicted"/>
<dbReference type="AlphaFoldDB" id="A0A369KEF8"/>
<protein>
    <submittedName>
        <fullName evidence="1">Uncharacterized protein</fullName>
    </submittedName>
</protein>
<name>A0A369KEF8_HYPMA</name>
<dbReference type="EMBL" id="LUEZ02000001">
    <property type="protein sequence ID" value="RDB31065.1"/>
    <property type="molecule type" value="Genomic_DNA"/>
</dbReference>
<dbReference type="STRING" id="39966.A0A369KEF8"/>
<accession>A0A369KEF8</accession>